<name>A0ABR7F243_9FIRM</name>
<proteinExistence type="predicted"/>
<dbReference type="Proteomes" id="UP000597877">
    <property type="component" value="Unassembled WGS sequence"/>
</dbReference>
<keyword evidence="2" id="KW-1185">Reference proteome</keyword>
<sequence length="76" mass="8910">MNKAKKEDYAKLNSGIIKFSREDLTKYFNKYIQEIIIKKWDGNKKLEEYLKGDINDFVADLKNGAEHNCLEKVVVL</sequence>
<reference evidence="1 2" key="1">
    <citation type="submission" date="2020-08" db="EMBL/GenBank/DDBJ databases">
        <title>Genome public.</title>
        <authorList>
            <person name="Liu C."/>
            <person name="Sun Q."/>
        </authorList>
    </citation>
    <scope>NUCLEOTIDE SEQUENCE [LARGE SCALE GENOMIC DNA]</scope>
    <source>
        <strain evidence="1 2">BX4</strain>
    </source>
</reference>
<dbReference type="EMBL" id="JACOOZ010000004">
    <property type="protein sequence ID" value="MBC5667682.1"/>
    <property type="molecule type" value="Genomic_DNA"/>
</dbReference>
<gene>
    <name evidence="1" type="ORF">H8S00_06765</name>
</gene>
<organism evidence="1 2">
    <name type="scientific">Eubacterium segne</name>
    <dbReference type="NCBI Taxonomy" id="2763045"/>
    <lineage>
        <taxon>Bacteria</taxon>
        <taxon>Bacillati</taxon>
        <taxon>Bacillota</taxon>
        <taxon>Clostridia</taxon>
        <taxon>Eubacteriales</taxon>
        <taxon>Eubacteriaceae</taxon>
        <taxon>Eubacterium</taxon>
    </lineage>
</organism>
<evidence type="ECO:0000313" key="1">
    <source>
        <dbReference type="EMBL" id="MBC5667682.1"/>
    </source>
</evidence>
<comment type="caution">
    <text evidence="1">The sequence shown here is derived from an EMBL/GenBank/DDBJ whole genome shotgun (WGS) entry which is preliminary data.</text>
</comment>
<protein>
    <submittedName>
        <fullName evidence="1">Uncharacterized protein</fullName>
    </submittedName>
</protein>
<accession>A0ABR7F243</accession>
<dbReference type="InterPro" id="IPR045751">
    <property type="entry name" value="DUF6179"/>
</dbReference>
<dbReference type="Pfam" id="PF19677">
    <property type="entry name" value="DUF6179"/>
    <property type="match status" value="1"/>
</dbReference>
<evidence type="ECO:0000313" key="2">
    <source>
        <dbReference type="Proteomes" id="UP000597877"/>
    </source>
</evidence>